<dbReference type="EMBL" id="CAJPDS010000097">
    <property type="protein sequence ID" value="CAF9937029.1"/>
    <property type="molecule type" value="Genomic_DNA"/>
</dbReference>
<organism evidence="2 3">
    <name type="scientific">Heterodermia speciosa</name>
    <dbReference type="NCBI Taxonomy" id="116794"/>
    <lineage>
        <taxon>Eukaryota</taxon>
        <taxon>Fungi</taxon>
        <taxon>Dikarya</taxon>
        <taxon>Ascomycota</taxon>
        <taxon>Pezizomycotina</taxon>
        <taxon>Lecanoromycetes</taxon>
        <taxon>OSLEUM clade</taxon>
        <taxon>Lecanoromycetidae</taxon>
        <taxon>Caliciales</taxon>
        <taxon>Physciaceae</taxon>
        <taxon>Heterodermia</taxon>
    </lineage>
</organism>
<dbReference type="Pfam" id="PF01738">
    <property type="entry name" value="DLH"/>
    <property type="match status" value="1"/>
</dbReference>
<dbReference type="PANTHER" id="PTHR47668:SF1">
    <property type="entry name" value="DIENELACTONE HYDROLASE DOMAIN-CONTAINING PROTEIN-RELATED"/>
    <property type="match status" value="1"/>
</dbReference>
<keyword evidence="3" id="KW-1185">Reference proteome</keyword>
<dbReference type="Proteomes" id="UP000664521">
    <property type="component" value="Unassembled WGS sequence"/>
</dbReference>
<dbReference type="GO" id="GO:0016787">
    <property type="term" value="F:hydrolase activity"/>
    <property type="evidence" value="ECO:0007669"/>
    <property type="project" value="InterPro"/>
</dbReference>
<dbReference type="OrthoDB" id="2147163at2759"/>
<feature type="domain" description="Dienelactone hydrolase" evidence="1">
    <location>
        <begin position="34"/>
        <end position="251"/>
    </location>
</feature>
<protein>
    <recommendedName>
        <fullName evidence="1">Dienelactone hydrolase domain-containing protein</fullName>
    </recommendedName>
</protein>
<gene>
    <name evidence="2" type="ORF">HETSPECPRED_010533</name>
</gene>
<sequence length="252" mass="27578">MAQHGHSEACCSVPPAVAKDYKEKGKFVEIGGLKTYATGPSSATSAILIIYDIFGYSPQAIQGADILAHADDEHHQYQVFIPDFFEGKPAEYDWYPPDTKEKGEKLGAFFQGPAAPPKNAEKVPQLVEAIKKYSPKIEKSGVLGMCWGGKIVSLTSQSGTVFSAAAEVHPAMVDPNDAKGISIPICMLPSGDEDQEAVKGFQEALNVPNYIETFPDQVHGWMAARGDLENEKVKKEYERGYSVLLDFFHKHL</sequence>
<dbReference type="InterPro" id="IPR002925">
    <property type="entry name" value="Dienelactn_hydro"/>
</dbReference>
<proteinExistence type="predicted"/>
<comment type="caution">
    <text evidence="2">The sequence shown here is derived from an EMBL/GenBank/DDBJ whole genome shotgun (WGS) entry which is preliminary data.</text>
</comment>
<evidence type="ECO:0000259" key="1">
    <source>
        <dbReference type="Pfam" id="PF01738"/>
    </source>
</evidence>
<dbReference type="InterPro" id="IPR029058">
    <property type="entry name" value="AB_hydrolase_fold"/>
</dbReference>
<evidence type="ECO:0000313" key="2">
    <source>
        <dbReference type="EMBL" id="CAF9937029.1"/>
    </source>
</evidence>
<dbReference type="AlphaFoldDB" id="A0A8H3J058"/>
<accession>A0A8H3J058</accession>
<name>A0A8H3J058_9LECA</name>
<dbReference type="Gene3D" id="3.40.50.1820">
    <property type="entry name" value="alpha/beta hydrolase"/>
    <property type="match status" value="1"/>
</dbReference>
<reference evidence="2" key="1">
    <citation type="submission" date="2021-03" db="EMBL/GenBank/DDBJ databases">
        <authorList>
            <person name="Tagirdzhanova G."/>
        </authorList>
    </citation>
    <scope>NUCLEOTIDE SEQUENCE</scope>
</reference>
<dbReference type="SUPFAM" id="SSF53474">
    <property type="entry name" value="alpha/beta-Hydrolases"/>
    <property type="match status" value="1"/>
</dbReference>
<dbReference type="PANTHER" id="PTHR47668">
    <property type="entry name" value="DIENELACTONE HYDROLASE FAMILY PROTEIN (AFU_ORTHOLOGUE AFUA_6G01940)"/>
    <property type="match status" value="1"/>
</dbReference>
<evidence type="ECO:0000313" key="3">
    <source>
        <dbReference type="Proteomes" id="UP000664521"/>
    </source>
</evidence>